<feature type="domain" description="Sporulation stage IV protein A C-terminal" evidence="3">
    <location>
        <begin position="423"/>
        <end position="498"/>
    </location>
</feature>
<name>A0A291T720_9FIRM</name>
<dbReference type="CDD" id="cd00882">
    <property type="entry name" value="Ras_like_GTPase"/>
    <property type="match status" value="1"/>
</dbReference>
<protein>
    <submittedName>
        <fullName evidence="4">Stage IV sporulation protein A</fullName>
    </submittedName>
</protein>
<dbReference type="InterPro" id="IPR046841">
    <property type="entry name" value="SpoIVA_middle"/>
</dbReference>
<dbReference type="PIRSF" id="PIRSF007466">
    <property type="entry name" value="SpoIVA"/>
    <property type="match status" value="1"/>
</dbReference>
<dbReference type="AlphaFoldDB" id="A0A291T720"/>
<sequence length="498" mass="55178">MEKQECLEATVCREIGARTGGEILIGVVGPVRTGKSTLIKQFMEQLVLPAIGPADAKLRARDELPQSAAGRTIMTTEPKFIPEQAVPLQLEGGGECRIRLIDCVGYMVEGAMGHEEDEKPRMVKSPWFEEEIPFDLAAETGTRKVIRDHSTIGIVVTTDGSISEIPRENYLPAEKRVVEELEALGKPFVILLNSTRPDAPETKALAAELEQAYGRTVLPVSCLDLQKDDLLSILQRVLYEFPVRELDFAIPRWVTMLEKGHWLQNEIYTAALQFSEKISRMKDVPAQNNAGALAGDSVQESALSGMNLSDGVVRVTVLLKPEVFYRVLSEQTGLEIGDEAGLMPCIIELSRAKREYEKIRSALEQVEATGYGIVMPSIEELSLEKPEIVRQGGRYGVRLEASAPSIHMMKAVIHTEISPIVGTEKQSEDLVQSLLGDFEADPERLWESNIFGKSLHELVNEGLQNKLLHMPQEARTRLQETLEQVINDGCTGLICILL</sequence>
<dbReference type="Pfam" id="PF20438">
    <property type="entry name" value="SpoIVA_middle"/>
    <property type="match status" value="1"/>
</dbReference>
<proteinExistence type="predicted"/>
<dbReference type="EMBL" id="CP023819">
    <property type="protein sequence ID" value="ATL88935.1"/>
    <property type="molecule type" value="Genomic_DNA"/>
</dbReference>
<dbReference type="SUPFAM" id="SSF52540">
    <property type="entry name" value="P-loop containing nucleoside triphosphate hydrolases"/>
    <property type="match status" value="1"/>
</dbReference>
<evidence type="ECO:0000313" key="5">
    <source>
        <dbReference type="Proteomes" id="UP000223709"/>
    </source>
</evidence>
<dbReference type="Pfam" id="PF20439">
    <property type="entry name" value="SpoIVA_C"/>
    <property type="match status" value="1"/>
</dbReference>
<evidence type="ECO:0000259" key="1">
    <source>
        <dbReference type="Pfam" id="PF09547"/>
    </source>
</evidence>
<dbReference type="Proteomes" id="UP000223709">
    <property type="component" value="Chromosome"/>
</dbReference>
<dbReference type="GO" id="GO:0005524">
    <property type="term" value="F:ATP binding"/>
    <property type="evidence" value="ECO:0007669"/>
    <property type="project" value="InterPro"/>
</dbReference>
<dbReference type="GO" id="GO:0016887">
    <property type="term" value="F:ATP hydrolysis activity"/>
    <property type="evidence" value="ECO:0007669"/>
    <property type="project" value="InterPro"/>
</dbReference>
<evidence type="ECO:0000259" key="3">
    <source>
        <dbReference type="Pfam" id="PF20439"/>
    </source>
</evidence>
<dbReference type="RefSeq" id="WP_098922244.1">
    <property type="nucleotide sequence ID" value="NZ_CP023819.1"/>
</dbReference>
<dbReference type="GO" id="GO:0043934">
    <property type="term" value="P:sporulation"/>
    <property type="evidence" value="ECO:0007669"/>
    <property type="project" value="InterPro"/>
</dbReference>
<organism evidence="4 5">
    <name type="scientific">Faecalibacterium prausnitzii</name>
    <dbReference type="NCBI Taxonomy" id="853"/>
    <lineage>
        <taxon>Bacteria</taxon>
        <taxon>Bacillati</taxon>
        <taxon>Bacillota</taxon>
        <taxon>Clostridia</taxon>
        <taxon>Eubacteriales</taxon>
        <taxon>Oscillospiraceae</taxon>
        <taxon>Faecalibacterium</taxon>
    </lineage>
</organism>
<dbReference type="InterPro" id="IPR046842">
    <property type="entry name" value="SpoIVA_ATPase"/>
</dbReference>
<feature type="domain" description="Stage IV sporulation protein A ATPase" evidence="1">
    <location>
        <begin position="10"/>
        <end position="242"/>
    </location>
</feature>
<dbReference type="InterPro" id="IPR027417">
    <property type="entry name" value="P-loop_NTPase"/>
</dbReference>
<dbReference type="Gene3D" id="3.40.50.300">
    <property type="entry name" value="P-loop containing nucleotide triphosphate hydrolases"/>
    <property type="match status" value="1"/>
</dbReference>
<feature type="domain" description="Stage IV sporulation protein A middle" evidence="2">
    <location>
        <begin position="243"/>
        <end position="422"/>
    </location>
</feature>
<evidence type="ECO:0000259" key="2">
    <source>
        <dbReference type="Pfam" id="PF20438"/>
    </source>
</evidence>
<evidence type="ECO:0000313" key="4">
    <source>
        <dbReference type="EMBL" id="ATL88935.1"/>
    </source>
</evidence>
<dbReference type="Pfam" id="PF09547">
    <property type="entry name" value="SpoIVA_ATPase"/>
    <property type="match status" value="1"/>
</dbReference>
<dbReference type="InterPro" id="IPR046840">
    <property type="entry name" value="SpoIVA_C"/>
</dbReference>
<reference evidence="4 5" key="1">
    <citation type="submission" date="2017-10" db="EMBL/GenBank/DDBJ databases">
        <title>Complete Genome Sequence of Faecalibacterium prausnitzii isolated from the gut of healthy adult Indian.</title>
        <authorList>
            <person name="Bag S."/>
            <person name="Ghosh T.S."/>
            <person name="Das B."/>
        </authorList>
    </citation>
    <scope>NUCLEOTIDE SEQUENCE [LARGE SCALE GENOMIC DNA]</scope>
    <source>
        <strain evidence="4 5">Indica</strain>
    </source>
</reference>
<dbReference type="NCBIfam" id="TIGR02836">
    <property type="entry name" value="spore_IV_A"/>
    <property type="match status" value="1"/>
</dbReference>
<accession>A0A291T720</accession>
<gene>
    <name evidence="4" type="primary">spoIVA</name>
    <name evidence="4" type="ORF">CRH10_00710</name>
</gene>
<dbReference type="InterPro" id="IPR014201">
    <property type="entry name" value="Spore_IV_A"/>
</dbReference>